<dbReference type="Pfam" id="PF04433">
    <property type="entry name" value="SWIRM"/>
    <property type="match status" value="1"/>
</dbReference>
<dbReference type="PROSITE" id="PS50934">
    <property type="entry name" value="SWIRM"/>
    <property type="match status" value="1"/>
</dbReference>
<dbReference type="InterPro" id="IPR036388">
    <property type="entry name" value="WH-like_DNA-bd_sf"/>
</dbReference>
<evidence type="ECO:0000256" key="1">
    <source>
        <dbReference type="SAM" id="MobiDB-lite"/>
    </source>
</evidence>
<name>A0ABP9XS78_9FUNG</name>
<proteinExistence type="predicted"/>
<comment type="caution">
    <text evidence="3">The sequence shown here is derived from an EMBL/GenBank/DDBJ whole genome shotgun (WGS) entry which is preliminary data.</text>
</comment>
<dbReference type="InterPro" id="IPR007526">
    <property type="entry name" value="SWIRM"/>
</dbReference>
<keyword evidence="4" id="KW-1185">Reference proteome</keyword>
<accession>A0ABP9XS78</accession>
<dbReference type="Gene3D" id="1.10.10.10">
    <property type="entry name" value="Winged helix-like DNA-binding domain superfamily/Winged helix DNA-binding domain"/>
    <property type="match status" value="1"/>
</dbReference>
<gene>
    <name evidence="3" type="ORF">HPULCUR_003029</name>
</gene>
<evidence type="ECO:0000259" key="2">
    <source>
        <dbReference type="PROSITE" id="PS50934"/>
    </source>
</evidence>
<protein>
    <recommendedName>
        <fullName evidence="2">SWIRM domain-containing protein</fullName>
    </recommendedName>
</protein>
<sequence length="337" mass="37809">MPFVNPKYQHQHQFNSKIEFISPPVTPKLYLESTFQTIGSPEEDCWGSVSTEASSPGSSSSSSSCCSPTMANIFPIKPKFKARDTSIPSYRVKSKPLRALPLTTKGTFYMPTFVIEAPKLKTPSPRIKKRKYKSKDNEDKSLLTTATDAVDTTCKEDDTISMPINLAILPQTLPVAPTQIDSSIHISGQQQQQEEEDQLMKKAKTEAASVYDNLSAECDQATVFLNKEEWIPSLEVFNRRPTVRISWKGSPLKIRNMPYFDKLHAGEVTIAATLRLTPEQYLKCKWALVLAAKDAYETNSLFRKSEAQKVCCIDVNKTSVLWNAFGKLGWLGSNWPQ</sequence>
<dbReference type="Proteomes" id="UP001476247">
    <property type="component" value="Unassembled WGS sequence"/>
</dbReference>
<evidence type="ECO:0000313" key="4">
    <source>
        <dbReference type="Proteomes" id="UP001476247"/>
    </source>
</evidence>
<evidence type="ECO:0000313" key="3">
    <source>
        <dbReference type="EMBL" id="GAA5797638.1"/>
    </source>
</evidence>
<feature type="compositionally biased region" description="Low complexity" evidence="1">
    <location>
        <begin position="47"/>
        <end position="67"/>
    </location>
</feature>
<feature type="region of interest" description="Disordered" evidence="1">
    <location>
        <begin position="46"/>
        <end position="67"/>
    </location>
</feature>
<dbReference type="InterPro" id="IPR009057">
    <property type="entry name" value="Homeodomain-like_sf"/>
</dbReference>
<dbReference type="EMBL" id="BAABUJ010000008">
    <property type="protein sequence ID" value="GAA5797638.1"/>
    <property type="molecule type" value="Genomic_DNA"/>
</dbReference>
<reference evidence="3 4" key="1">
    <citation type="submission" date="2024-04" db="EMBL/GenBank/DDBJ databases">
        <title>genome sequences of Mucor flavus KT1a and Helicostylum pulchrum KT1b strains isolation_sourced from the surface of a dry-aged beef.</title>
        <authorList>
            <person name="Toyotome T."/>
            <person name="Hosono M."/>
            <person name="Torimaru M."/>
            <person name="Fukuda K."/>
            <person name="Mikami N."/>
        </authorList>
    </citation>
    <scope>NUCLEOTIDE SEQUENCE [LARGE SCALE GENOMIC DNA]</scope>
    <source>
        <strain evidence="3 4">KT1b</strain>
    </source>
</reference>
<dbReference type="SUPFAM" id="SSF46689">
    <property type="entry name" value="Homeodomain-like"/>
    <property type="match status" value="1"/>
</dbReference>
<feature type="domain" description="SWIRM" evidence="2">
    <location>
        <begin position="243"/>
        <end position="337"/>
    </location>
</feature>
<organism evidence="3 4">
    <name type="scientific">Helicostylum pulchrum</name>
    <dbReference type="NCBI Taxonomy" id="562976"/>
    <lineage>
        <taxon>Eukaryota</taxon>
        <taxon>Fungi</taxon>
        <taxon>Fungi incertae sedis</taxon>
        <taxon>Mucoromycota</taxon>
        <taxon>Mucoromycotina</taxon>
        <taxon>Mucoromycetes</taxon>
        <taxon>Mucorales</taxon>
        <taxon>Mucorineae</taxon>
        <taxon>Mucoraceae</taxon>
        <taxon>Helicostylum</taxon>
    </lineage>
</organism>